<proteinExistence type="predicted"/>
<protein>
    <submittedName>
        <fullName evidence="1">Uncharacterized protein</fullName>
    </submittedName>
</protein>
<reference evidence="1" key="1">
    <citation type="submission" date="2021-01" db="EMBL/GenBank/DDBJ databases">
        <authorList>
            <person name="Corre E."/>
            <person name="Pelletier E."/>
            <person name="Niang G."/>
            <person name="Scheremetjew M."/>
            <person name="Finn R."/>
            <person name="Kale V."/>
            <person name="Holt S."/>
            <person name="Cochrane G."/>
            <person name="Meng A."/>
            <person name="Brown T."/>
            <person name="Cohen L."/>
        </authorList>
    </citation>
    <scope>NUCLEOTIDE SEQUENCE</scope>
    <source>
        <strain evidence="1">SAG 11-49</strain>
    </source>
</reference>
<sequence>MVVPEKLMTQLVQARNALYKVGIKEPWFWSGSWTNPDFLHFLPSGHEYRKVAPGSQLVKAKVPHDHPSLVYDIKYHVRDYRRNNIWKARTVDAKPFDFSKMFADAPLTPKELKEVPIPAMMPTRGY</sequence>
<evidence type="ECO:0000313" key="1">
    <source>
        <dbReference type="EMBL" id="CAD8667460.1"/>
    </source>
</evidence>
<dbReference type="AlphaFoldDB" id="A0A7S0R5J3"/>
<dbReference type="PANTHER" id="PTHR36391">
    <property type="entry name" value="FURRY"/>
    <property type="match status" value="1"/>
</dbReference>
<dbReference type="PANTHER" id="PTHR36391:SF1">
    <property type="entry name" value="FURRY"/>
    <property type="match status" value="1"/>
</dbReference>
<dbReference type="EMBL" id="HBFB01004658">
    <property type="protein sequence ID" value="CAD8667460.1"/>
    <property type="molecule type" value="Transcribed_RNA"/>
</dbReference>
<name>A0A7S0R5J3_9CHLO</name>
<accession>A0A7S0R5J3</accession>
<organism evidence="1">
    <name type="scientific">Chlamydomonas leiostraca</name>
    <dbReference type="NCBI Taxonomy" id="1034604"/>
    <lineage>
        <taxon>Eukaryota</taxon>
        <taxon>Viridiplantae</taxon>
        <taxon>Chlorophyta</taxon>
        <taxon>core chlorophytes</taxon>
        <taxon>Chlorophyceae</taxon>
        <taxon>CS clade</taxon>
        <taxon>Chlamydomonadales</taxon>
        <taxon>Chlamydomonadaceae</taxon>
        <taxon>Chlamydomonas</taxon>
    </lineage>
</organism>
<gene>
    <name evidence="1" type="ORF">CLEI1391_LOCUS2535</name>
</gene>